<dbReference type="RefSeq" id="WP_058370313.1">
    <property type="nucleotide sequence ID" value="NZ_LNTB01000001.1"/>
</dbReference>
<sequence length="132" mass="14726">MLDPRREARRLTIQLENFIRVLRRIPGLEKPSAKTMRGVIADFLKYMSDLAVYAQRLGVGSESLYALMARCSKLLTEVGWAIGTLDAAAALQEIDTARAVRSLAERLVSDPCMGELEEELRKIRMMVEGGEG</sequence>
<dbReference type="STRING" id="2309.CF15_02075"/>
<dbReference type="EMBL" id="LNTB01000001">
    <property type="protein sequence ID" value="KSW11638.1"/>
    <property type="molecule type" value="Genomic_DNA"/>
</dbReference>
<reference evidence="1 2" key="1">
    <citation type="submission" date="2015-11" db="EMBL/GenBank/DDBJ databases">
        <title>Genome sequence of Pyrodictium occultum PL-19, a marine hyperthermophilic archaeon isolated from Volcano, Italy.</title>
        <authorList>
            <person name="Utturkar S."/>
            <person name="Huber H."/>
            <person name="Leptihn S."/>
            <person name="Brown S."/>
            <person name="Stetter K.O."/>
            <person name="Podar M."/>
        </authorList>
    </citation>
    <scope>NUCLEOTIDE SEQUENCE [LARGE SCALE GENOMIC DNA]</scope>
    <source>
        <strain evidence="1 2">PL-19</strain>
    </source>
</reference>
<dbReference type="Proteomes" id="UP000053352">
    <property type="component" value="Unassembled WGS sequence"/>
</dbReference>
<comment type="caution">
    <text evidence="1">The sequence shown here is derived from an EMBL/GenBank/DDBJ whole genome shotgun (WGS) entry which is preliminary data.</text>
</comment>
<evidence type="ECO:0000313" key="1">
    <source>
        <dbReference type="EMBL" id="KSW11638.1"/>
    </source>
</evidence>
<evidence type="ECO:0000313" key="2">
    <source>
        <dbReference type="Proteomes" id="UP000053352"/>
    </source>
</evidence>
<proteinExistence type="predicted"/>
<protein>
    <submittedName>
        <fullName evidence="1">Uncharacterized protein</fullName>
    </submittedName>
</protein>
<dbReference type="AlphaFoldDB" id="A0A0V8RUA0"/>
<name>A0A0V8RUA0_PYROC</name>
<accession>A0A0V8RUA0</accession>
<gene>
    <name evidence="1" type="ORF">CF15_02075</name>
</gene>
<organism evidence="1 2">
    <name type="scientific">Pyrodictium occultum</name>
    <dbReference type="NCBI Taxonomy" id="2309"/>
    <lineage>
        <taxon>Archaea</taxon>
        <taxon>Thermoproteota</taxon>
        <taxon>Thermoprotei</taxon>
        <taxon>Desulfurococcales</taxon>
        <taxon>Pyrodictiaceae</taxon>
        <taxon>Pyrodictium</taxon>
    </lineage>
</organism>
<keyword evidence="2" id="KW-1185">Reference proteome</keyword>
<dbReference type="OrthoDB" id="383612at2157"/>